<evidence type="ECO:0000313" key="2">
    <source>
        <dbReference type="EMBL" id="AEG73225.1"/>
    </source>
</evidence>
<dbReference type="STRING" id="859194.MHF_0970"/>
<dbReference type="AlphaFoldDB" id="F6FJ27"/>
<name>F6FJ27_MYCHI</name>
<proteinExistence type="predicted"/>
<reference key="2">
    <citation type="submission" date="2011-05" db="EMBL/GenBank/DDBJ databases">
        <title>The Genome of Mycoplasma haemofelis Strain Ohio2, a pathogenic hemoplasma of the cat.</title>
        <authorList>
            <person name="Santos A.P."/>
            <person name="Guimaraes A.M.S."/>
            <person name="SanMiguel P.J."/>
            <person name="Martin S.W."/>
            <person name="Messick J.B."/>
        </authorList>
    </citation>
    <scope>NUCLEOTIDE SEQUENCE</scope>
    <source>
        <strain>Ohio2</strain>
    </source>
</reference>
<dbReference type="KEGG" id="mhf:MHF_0970"/>
<protein>
    <recommendedName>
        <fullName evidence="4">Lipoprotein</fullName>
    </recommendedName>
</protein>
<gene>
    <name evidence="2" type="ordered locus">MHF_0970</name>
</gene>
<evidence type="ECO:0008006" key="4">
    <source>
        <dbReference type="Google" id="ProtNLM"/>
    </source>
</evidence>
<dbReference type="BioCyc" id="MHAE859194:G1GR7-963-MONOMER"/>
<dbReference type="Proteomes" id="UP000007952">
    <property type="component" value="Chromosome"/>
</dbReference>
<dbReference type="HOGENOM" id="CLU_096783_0_0_14"/>
<organism evidence="2 3">
    <name type="scientific">Mycoplasma haemofelis (strain Ohio2)</name>
    <dbReference type="NCBI Taxonomy" id="859194"/>
    <lineage>
        <taxon>Bacteria</taxon>
        <taxon>Bacillati</taxon>
        <taxon>Mycoplasmatota</taxon>
        <taxon>Mollicutes</taxon>
        <taxon>Mycoplasmataceae</taxon>
        <taxon>Mycoplasma</taxon>
    </lineage>
</organism>
<evidence type="ECO:0000313" key="3">
    <source>
        <dbReference type="Proteomes" id="UP000007952"/>
    </source>
</evidence>
<sequence>MNKLVLPLAGIGGASAAAAGGYMVFGRDNKTVSPQIGETFKSKYSQAILSDNSDLWASKLEALKGNGNPVHQKLAEAKKKAQSETKGVEPSQAKQLLIDGCKEIYESKLKDSPYVQDFKSYCAKTIKDGITGTWLAGEHTGSSTKWNQGLTNLKSQNNDNLDSLLKDLKGKLPSGSGTTTFDDSHRQSLKDWCETSQKEIFMGETDPRFTNSKSYCLETTQASPQST</sequence>
<reference evidence="2 3" key="1">
    <citation type="journal article" date="2011" name="J. Bacteriol.">
        <title>Complete genome sequences of two hemotropic Mycoplasmas, Mycoplasma haemofelis strain Ohio2 and Mycoplasma suis strain Illinois.</title>
        <authorList>
            <person name="Messick J.B."/>
            <person name="Santos A.P."/>
            <person name="Guimaraes A.M."/>
        </authorList>
    </citation>
    <scope>NUCLEOTIDE SEQUENCE [LARGE SCALE GENOMIC DNA]</scope>
    <source>
        <strain evidence="2 3">Ohio2</strain>
    </source>
</reference>
<evidence type="ECO:0000256" key="1">
    <source>
        <dbReference type="SAM" id="SignalP"/>
    </source>
</evidence>
<feature type="signal peptide" evidence="1">
    <location>
        <begin position="1"/>
        <end position="19"/>
    </location>
</feature>
<accession>F6FJ27</accession>
<feature type="chain" id="PRO_5003339768" description="Lipoprotein" evidence="1">
    <location>
        <begin position="20"/>
        <end position="227"/>
    </location>
</feature>
<dbReference type="EMBL" id="CP002808">
    <property type="protein sequence ID" value="AEG73225.1"/>
    <property type="molecule type" value="Genomic_DNA"/>
</dbReference>
<keyword evidence="1" id="KW-0732">Signal</keyword>